<name>X1SEU5_9ZZZZ</name>
<sequence length="30" mass="3228">ILASIIMNELIAPPLTKYALIKSGEATEVK</sequence>
<comment type="caution">
    <text evidence="1">The sequence shown here is derived from an EMBL/GenBank/DDBJ whole genome shotgun (WGS) entry which is preliminary data.</text>
</comment>
<feature type="non-terminal residue" evidence="1">
    <location>
        <position position="1"/>
    </location>
</feature>
<protein>
    <submittedName>
        <fullName evidence="1">Uncharacterized protein</fullName>
    </submittedName>
</protein>
<accession>X1SEU5</accession>
<dbReference type="AlphaFoldDB" id="X1SEU5"/>
<evidence type="ECO:0000313" key="1">
    <source>
        <dbReference type="EMBL" id="GAI66324.1"/>
    </source>
</evidence>
<reference evidence="1" key="1">
    <citation type="journal article" date="2014" name="Front. Microbiol.">
        <title>High frequency of phylogenetically diverse reductive dehalogenase-homologous genes in deep subseafloor sedimentary metagenomes.</title>
        <authorList>
            <person name="Kawai M."/>
            <person name="Futagami T."/>
            <person name="Toyoda A."/>
            <person name="Takaki Y."/>
            <person name="Nishi S."/>
            <person name="Hori S."/>
            <person name="Arai W."/>
            <person name="Tsubouchi T."/>
            <person name="Morono Y."/>
            <person name="Uchiyama I."/>
            <person name="Ito T."/>
            <person name="Fujiyama A."/>
            <person name="Inagaki F."/>
            <person name="Takami H."/>
        </authorList>
    </citation>
    <scope>NUCLEOTIDE SEQUENCE</scope>
    <source>
        <strain evidence="1">Expedition CK06-06</strain>
    </source>
</reference>
<proteinExistence type="predicted"/>
<organism evidence="1">
    <name type="scientific">marine sediment metagenome</name>
    <dbReference type="NCBI Taxonomy" id="412755"/>
    <lineage>
        <taxon>unclassified sequences</taxon>
        <taxon>metagenomes</taxon>
        <taxon>ecological metagenomes</taxon>
    </lineage>
</organism>
<gene>
    <name evidence="1" type="ORF">S12H4_08651</name>
</gene>
<dbReference type="EMBL" id="BARW01003369">
    <property type="protein sequence ID" value="GAI66324.1"/>
    <property type="molecule type" value="Genomic_DNA"/>
</dbReference>